<organism evidence="5 6">
    <name type="scientific">Branchiostoma belcheri</name>
    <name type="common">Amphioxus</name>
    <dbReference type="NCBI Taxonomy" id="7741"/>
    <lineage>
        <taxon>Eukaryota</taxon>
        <taxon>Metazoa</taxon>
        <taxon>Chordata</taxon>
        <taxon>Cephalochordata</taxon>
        <taxon>Leptocardii</taxon>
        <taxon>Amphioxiformes</taxon>
        <taxon>Branchiostomatidae</taxon>
        <taxon>Branchiostoma</taxon>
    </lineage>
</organism>
<evidence type="ECO:0000313" key="5">
    <source>
        <dbReference type="Proteomes" id="UP000515135"/>
    </source>
</evidence>
<feature type="chain" id="PRO_5027966455" evidence="3">
    <location>
        <begin position="19"/>
        <end position="1007"/>
    </location>
</feature>
<protein>
    <submittedName>
        <fullName evidence="6">Epithelial chloride channel protein-like</fullName>
    </submittedName>
</protein>
<dbReference type="KEGG" id="bbel:109484978"/>
<evidence type="ECO:0000256" key="1">
    <source>
        <dbReference type="SAM" id="MobiDB-lite"/>
    </source>
</evidence>
<evidence type="ECO:0000313" key="6">
    <source>
        <dbReference type="RefSeq" id="XP_019643909.1"/>
    </source>
</evidence>
<reference evidence="6" key="1">
    <citation type="submission" date="2025-08" db="UniProtKB">
        <authorList>
            <consortium name="RefSeq"/>
        </authorList>
    </citation>
    <scope>IDENTIFICATION</scope>
    <source>
        <tissue evidence="6">Gonad</tissue>
    </source>
</reference>
<feature type="transmembrane region" description="Helical" evidence="2">
    <location>
        <begin position="946"/>
        <end position="967"/>
    </location>
</feature>
<feature type="region of interest" description="Disordered" evidence="1">
    <location>
        <begin position="980"/>
        <end position="1007"/>
    </location>
</feature>
<gene>
    <name evidence="6" type="primary">LOC109484978</name>
</gene>
<evidence type="ECO:0000256" key="3">
    <source>
        <dbReference type="SAM" id="SignalP"/>
    </source>
</evidence>
<dbReference type="OrthoDB" id="687730at2759"/>
<dbReference type="Gene3D" id="3.40.50.410">
    <property type="entry name" value="von Willebrand factor, type A domain"/>
    <property type="match status" value="1"/>
</dbReference>
<dbReference type="InterPro" id="IPR051266">
    <property type="entry name" value="CLCR"/>
</dbReference>
<dbReference type="GeneID" id="109484978"/>
<accession>A0A6P5ACB6</accession>
<dbReference type="InterPro" id="IPR002035">
    <property type="entry name" value="VWF_A"/>
</dbReference>
<dbReference type="PROSITE" id="PS50234">
    <property type="entry name" value="VWFA"/>
    <property type="match status" value="1"/>
</dbReference>
<dbReference type="Gene3D" id="2.60.40.10">
    <property type="entry name" value="Immunoglobulins"/>
    <property type="match status" value="1"/>
</dbReference>
<dbReference type="InterPro" id="IPR036465">
    <property type="entry name" value="vWFA_dom_sf"/>
</dbReference>
<keyword evidence="3" id="KW-0732">Signal</keyword>
<dbReference type="InterPro" id="IPR013783">
    <property type="entry name" value="Ig-like_fold"/>
</dbReference>
<dbReference type="PANTHER" id="PTHR10579:SF177">
    <property type="entry name" value="CALCIUM-ACTIVATED CHLORIDE CHANNEL REGULATOR 4-LIKE PROTEIN"/>
    <property type="match status" value="1"/>
</dbReference>
<dbReference type="PANTHER" id="PTHR10579">
    <property type="entry name" value="CALCIUM-ACTIVATED CHLORIDE CHANNEL REGULATOR"/>
    <property type="match status" value="1"/>
</dbReference>
<keyword evidence="2" id="KW-0812">Transmembrane</keyword>
<keyword evidence="5" id="KW-1185">Reference proteome</keyword>
<dbReference type="SMART" id="SM00327">
    <property type="entry name" value="VWA"/>
    <property type="match status" value="1"/>
</dbReference>
<evidence type="ECO:0000256" key="2">
    <source>
        <dbReference type="SAM" id="Phobius"/>
    </source>
</evidence>
<dbReference type="Proteomes" id="UP000515135">
    <property type="component" value="Unplaced"/>
</dbReference>
<evidence type="ECO:0000259" key="4">
    <source>
        <dbReference type="PROSITE" id="PS50234"/>
    </source>
</evidence>
<dbReference type="Pfam" id="PF00092">
    <property type="entry name" value="VWA"/>
    <property type="match status" value="1"/>
</dbReference>
<dbReference type="Pfam" id="PF08434">
    <property type="entry name" value="CLCA"/>
    <property type="match status" value="1"/>
</dbReference>
<proteinExistence type="predicted"/>
<feature type="signal peptide" evidence="3">
    <location>
        <begin position="1"/>
        <end position="18"/>
    </location>
</feature>
<dbReference type="AlphaFoldDB" id="A0A6P5ACB6"/>
<dbReference type="InterPro" id="IPR013642">
    <property type="entry name" value="CLCA_N"/>
</dbReference>
<feature type="compositionally biased region" description="Polar residues" evidence="1">
    <location>
        <begin position="911"/>
        <end position="920"/>
    </location>
</feature>
<sequence length="1007" mass="107672">MATLTVVVVSLVLAGVDSALNRPSEIVLENNEYSGVLVAIGPSVSEDQRIVDRLQEILTKTSQALYEATNSRAYLKDIAILIPKSWAPKPEYQPARTELFERANIRVDQVNPMYGDSPYVKQKAGCGEGGDYIHLTPTYVINEQFGQAVFGPYGKTMVHEWGHLRWGLFDEYGMDGPTGESYPYFYSSASDGTVQATRCSAHHTGRHINIQTGRPCQIHPNTGLPESACRFWPDFTPNNPATGSYMFMQFLDKVASFCHSDPSGDPTSLHNDEAPNKHNVQCGGRSAWDVMDDHPDFSQGANPPRQVVSTRPEFSLLQEVDRRMVLVLDTSGSMRGERIQKLNQVAQHFIRSTVADGSWLGIVDFATRATTAHALIQVADESAREQLAAAVPSVTLGWTCIGCGLLEGLQILEDNGSRNATGGILLVISDGIENQHPNITEAMPTVLAKGVIVDTIAYSDAADANLESLAARTGGMSFFYPEGNTSTALNDAFTTTVTARASEGDNAPIQLVSEACALGPGETHSNTVYMDSSVGTDTTFNFFWQDGTEPEVVVKDPDGNDITQGHPQYHVIINMTTVQIKIRDVAQVGKWSYNVTNTGNQTQKVTIDVTSKAVSMDTPPITVSAQVSTSDVSYSDTEPTFLTVFASVTRGYVPVLGARVVAVVEKPTGDTHHTTLLDDGAGADVTKNDGVYSGYFLAFSADGRYSVSVRVDDGDGQAKTVVVTGQLGGTAGALPMNPAANLNVTVERQKADQFQRISQGGVFSVKGLSRVTPGNGSLPDITPPSRITDLRVSSVSFENLTVTLGWTAVGNDLTLNGPAARYDLRYSRGFLSNFSDWSNVTAGMVVQGGPLSPGQPLQAETYVIRMAERGENVTYVFAVRACDAAGNCADQSNKVSASLAYVPPLTTQQPITTSVTSQTPGKADASTKFDSSPKPAGRSQDGTTTWLVVGSVVGGVTVVAAAVVIVLRALGKASVRKVNTTPRHGRADAADTATPARANPAFRPDDV</sequence>
<dbReference type="SUPFAM" id="SSF53300">
    <property type="entry name" value="vWA-like"/>
    <property type="match status" value="1"/>
</dbReference>
<dbReference type="NCBIfam" id="NF041940">
    <property type="entry name" value="choice_anch_X"/>
    <property type="match status" value="1"/>
</dbReference>
<feature type="domain" description="VWFA" evidence="4">
    <location>
        <begin position="323"/>
        <end position="497"/>
    </location>
</feature>
<feature type="compositionally biased region" description="Low complexity" evidence="1">
    <location>
        <begin position="990"/>
        <end position="1001"/>
    </location>
</feature>
<keyword evidence="2" id="KW-0472">Membrane</keyword>
<keyword evidence="2" id="KW-1133">Transmembrane helix</keyword>
<dbReference type="RefSeq" id="XP_019643909.1">
    <property type="nucleotide sequence ID" value="XM_019788350.1"/>
</dbReference>
<feature type="region of interest" description="Disordered" evidence="1">
    <location>
        <begin position="911"/>
        <end position="942"/>
    </location>
</feature>
<name>A0A6P5ACB6_BRABE</name>
<dbReference type="CDD" id="cd00198">
    <property type="entry name" value="vWFA"/>
    <property type="match status" value="1"/>
</dbReference>